<dbReference type="AlphaFoldDB" id="A0A833SBU5"/>
<evidence type="ECO:0000313" key="2">
    <source>
        <dbReference type="EMBL" id="KAF4045252.1"/>
    </source>
</evidence>
<feature type="region of interest" description="Disordered" evidence="1">
    <location>
        <begin position="47"/>
        <end position="116"/>
    </location>
</feature>
<name>A0A833SBU5_PHYIN</name>
<organism evidence="2 3">
    <name type="scientific">Phytophthora infestans</name>
    <name type="common">Potato late blight agent</name>
    <name type="synonym">Botrytis infestans</name>
    <dbReference type="NCBI Taxonomy" id="4787"/>
    <lineage>
        <taxon>Eukaryota</taxon>
        <taxon>Sar</taxon>
        <taxon>Stramenopiles</taxon>
        <taxon>Oomycota</taxon>
        <taxon>Peronosporomycetes</taxon>
        <taxon>Peronosporales</taxon>
        <taxon>Peronosporaceae</taxon>
        <taxon>Phytophthora</taxon>
    </lineage>
</organism>
<evidence type="ECO:0000313" key="3">
    <source>
        <dbReference type="Proteomes" id="UP000602510"/>
    </source>
</evidence>
<gene>
    <name evidence="2" type="ORF">GN244_ATG02385</name>
</gene>
<protein>
    <submittedName>
        <fullName evidence="2">Uncharacterized protein</fullName>
    </submittedName>
</protein>
<sequence length="314" mass="35475">MDSSFLGVAVTSSGTFDATLAAALDLSDSDEALDEEDNGVAYEDEVNDEEVISANSNHDVSAHLNPGDSDGHPPRNDVPSSIRLPSAPSTQEISTRVAGRSRRTTPTPTPVTSVDGATLFRDSNRAVADAREKARNPRLSSVSNRLGGHDLGVVRDSMRELSKRSTLTDDLGFDTFTQAKRYKTAKRIDSICQQINNIEAKHTTSGASDITSLLVFYREESDRKAETDEQRRREDRAARDEAQKRDREERERARQEELDRLREERAVRLEQSEKWQNDKEERRRPFDARMELERAEARERHSEMMMLLAKLISK</sequence>
<keyword evidence="3" id="KW-1185">Reference proteome</keyword>
<dbReference type="EMBL" id="WSZM01000054">
    <property type="protein sequence ID" value="KAF4045252.1"/>
    <property type="molecule type" value="Genomic_DNA"/>
</dbReference>
<evidence type="ECO:0000256" key="1">
    <source>
        <dbReference type="SAM" id="MobiDB-lite"/>
    </source>
</evidence>
<accession>A0A833SBU5</accession>
<feature type="region of interest" description="Disordered" evidence="1">
    <location>
        <begin position="224"/>
        <end position="289"/>
    </location>
</feature>
<proteinExistence type="predicted"/>
<dbReference type="Proteomes" id="UP000602510">
    <property type="component" value="Unassembled WGS sequence"/>
</dbReference>
<comment type="caution">
    <text evidence="2">The sequence shown here is derived from an EMBL/GenBank/DDBJ whole genome shotgun (WGS) entry which is preliminary data.</text>
</comment>
<feature type="compositionally biased region" description="Low complexity" evidence="1">
    <location>
        <begin position="104"/>
        <end position="114"/>
    </location>
</feature>
<reference evidence="2" key="1">
    <citation type="submission" date="2020-04" db="EMBL/GenBank/DDBJ databases">
        <title>Hybrid Assembly of Korean Phytophthora infestans isolates.</title>
        <authorList>
            <person name="Prokchorchik M."/>
            <person name="Lee Y."/>
            <person name="Seo J."/>
            <person name="Cho J.-H."/>
            <person name="Park Y.-E."/>
            <person name="Jang D.-C."/>
            <person name="Im J.-S."/>
            <person name="Choi J.-G."/>
            <person name="Park H.-J."/>
            <person name="Lee G.-B."/>
            <person name="Lee Y.-G."/>
            <person name="Hong S.-Y."/>
            <person name="Cho K."/>
            <person name="Sohn K.H."/>
        </authorList>
    </citation>
    <scope>NUCLEOTIDE SEQUENCE</scope>
    <source>
        <strain evidence="2">KR_1_A1</strain>
    </source>
</reference>